<dbReference type="EMBL" id="RHXB01000001">
    <property type="protein sequence ID" value="RSE29204.1"/>
    <property type="molecule type" value="Genomic_DNA"/>
</dbReference>
<protein>
    <submittedName>
        <fullName evidence="1">Phage tail protein</fullName>
    </submittedName>
</protein>
<reference evidence="1 2" key="1">
    <citation type="submission" date="2018-10" db="EMBL/GenBank/DDBJ databases">
        <title>Transmission dynamics of multidrug resistant bacteria on intensive care unit surfaces.</title>
        <authorList>
            <person name="D'Souza A.W."/>
            <person name="Potter R.F."/>
            <person name="Wallace M."/>
            <person name="Shupe A."/>
            <person name="Patel S."/>
            <person name="Sun S."/>
            <person name="Gul D."/>
            <person name="Kwon J.H."/>
            <person name="Andleeb S."/>
            <person name="Burnham C.-A.D."/>
            <person name="Dantas G."/>
        </authorList>
    </citation>
    <scope>NUCLEOTIDE SEQUENCE [LARGE SCALE GENOMIC DNA]</scope>
    <source>
        <strain evidence="1 2">AS_373</strain>
    </source>
</reference>
<sequence length="112" mass="12759">MAIETFSWCPRINADQEVTFRRRTAQFGDGYQQVSGDGINPRSQKWNLQFTGTGAYIAAIKDFLDRHQGVKSFYWRPPLEPLGLYRCDTYTPTPLGAGLFNLSATFEQAYKP</sequence>
<proteinExistence type="predicted"/>
<accession>A0A427V8Z1</accession>
<dbReference type="RefSeq" id="WP_125292252.1">
    <property type="nucleotide sequence ID" value="NZ_RHWZ01000002.1"/>
</dbReference>
<evidence type="ECO:0000313" key="1">
    <source>
        <dbReference type="EMBL" id="RSE29204.1"/>
    </source>
</evidence>
<dbReference type="InterPro" id="IPR010265">
    <property type="entry name" value="Phage_lambda_TipM"/>
</dbReference>
<dbReference type="OrthoDB" id="8607203at2"/>
<dbReference type="Proteomes" id="UP000275331">
    <property type="component" value="Unassembled WGS sequence"/>
</dbReference>
<gene>
    <name evidence="1" type="ORF">EGT71_01405</name>
</gene>
<name>A0A427V8Z1_9ENTR</name>
<comment type="caution">
    <text evidence="1">The sequence shown here is derived from an EMBL/GenBank/DDBJ whole genome shotgun (WGS) entry which is preliminary data.</text>
</comment>
<organism evidence="1 2">
    <name type="scientific">Atlantibacter subterraneus</name>
    <dbReference type="NCBI Taxonomy" id="255519"/>
    <lineage>
        <taxon>Bacteria</taxon>
        <taxon>Pseudomonadati</taxon>
        <taxon>Pseudomonadota</taxon>
        <taxon>Gammaproteobacteria</taxon>
        <taxon>Enterobacterales</taxon>
        <taxon>Enterobacteriaceae</taxon>
        <taxon>Atlantibacter</taxon>
    </lineage>
</organism>
<evidence type="ECO:0000313" key="2">
    <source>
        <dbReference type="Proteomes" id="UP000275331"/>
    </source>
</evidence>
<dbReference type="Pfam" id="PF05939">
    <property type="entry name" value="Phage_min_tail"/>
    <property type="match status" value="1"/>
</dbReference>
<dbReference type="AlphaFoldDB" id="A0A427V8Z1"/>